<feature type="region of interest" description="Disordered" evidence="1">
    <location>
        <begin position="55"/>
        <end position="75"/>
    </location>
</feature>
<proteinExistence type="predicted"/>
<evidence type="ECO:0000313" key="2">
    <source>
        <dbReference type="EMBL" id="CAI9155353.1"/>
    </source>
</evidence>
<evidence type="ECO:0000256" key="1">
    <source>
        <dbReference type="SAM" id="MobiDB-lite"/>
    </source>
</evidence>
<name>A0ABN8Y1M7_RANTA</name>
<dbReference type="EMBL" id="OX459948">
    <property type="protein sequence ID" value="CAI9155353.1"/>
    <property type="molecule type" value="Genomic_DNA"/>
</dbReference>
<organism evidence="2 3">
    <name type="scientific">Rangifer tarandus platyrhynchus</name>
    <name type="common">Svalbard reindeer</name>
    <dbReference type="NCBI Taxonomy" id="3082113"/>
    <lineage>
        <taxon>Eukaryota</taxon>
        <taxon>Metazoa</taxon>
        <taxon>Chordata</taxon>
        <taxon>Craniata</taxon>
        <taxon>Vertebrata</taxon>
        <taxon>Euteleostomi</taxon>
        <taxon>Mammalia</taxon>
        <taxon>Eutheria</taxon>
        <taxon>Laurasiatheria</taxon>
        <taxon>Artiodactyla</taxon>
        <taxon>Ruminantia</taxon>
        <taxon>Pecora</taxon>
        <taxon>Cervidae</taxon>
        <taxon>Odocoileinae</taxon>
        <taxon>Rangifer</taxon>
    </lineage>
</organism>
<evidence type="ECO:0000313" key="3">
    <source>
        <dbReference type="Proteomes" id="UP001176941"/>
    </source>
</evidence>
<accession>A0ABN8Y1M7</accession>
<sequence length="132" mass="14048">MPGEGKRSAEVQTCSVKALLESVREQAEKGVCSGVRAWEGPLCQAEAAIARTEAERTESCRDSGVGASTAGQHPRAGTRCCAASARLGATRGLLWQEEELLAQPAGVTIHRESQTHVSLTTLQPLSLIFFNK</sequence>
<reference evidence="2" key="1">
    <citation type="submission" date="2023-04" db="EMBL/GenBank/DDBJ databases">
        <authorList>
            <consortium name="ELIXIR-Norway"/>
        </authorList>
    </citation>
    <scope>NUCLEOTIDE SEQUENCE [LARGE SCALE GENOMIC DNA]</scope>
</reference>
<gene>
    <name evidence="2" type="ORF">MRATA1EN1_LOCUS4315</name>
</gene>
<protein>
    <submittedName>
        <fullName evidence="2">Uncharacterized protein</fullName>
    </submittedName>
</protein>
<keyword evidence="3" id="KW-1185">Reference proteome</keyword>
<dbReference type="Proteomes" id="UP001176941">
    <property type="component" value="Chromosome 12"/>
</dbReference>